<dbReference type="PANTHER" id="PTHR13384:SF19">
    <property type="entry name" value="G PATCH DOMAIN-CONTAINING PROTEIN 1"/>
    <property type="match status" value="1"/>
</dbReference>
<dbReference type="AlphaFoldDB" id="A0A9P8IFY2"/>
<dbReference type="GO" id="GO:0006397">
    <property type="term" value="P:mRNA processing"/>
    <property type="evidence" value="ECO:0007669"/>
    <property type="project" value="InterPro"/>
</dbReference>
<dbReference type="PROSITE" id="PS50174">
    <property type="entry name" value="G_PATCH"/>
    <property type="match status" value="1"/>
</dbReference>
<dbReference type="GO" id="GO:0003723">
    <property type="term" value="F:RNA binding"/>
    <property type="evidence" value="ECO:0007669"/>
    <property type="project" value="TreeGrafter"/>
</dbReference>
<evidence type="ECO:0000313" key="3">
    <source>
        <dbReference type="EMBL" id="KAH0551605.1"/>
    </source>
</evidence>
<feature type="domain" description="G-patch" evidence="2">
    <location>
        <begin position="153"/>
        <end position="223"/>
    </location>
</feature>
<dbReference type="GO" id="GO:0005634">
    <property type="term" value="C:nucleus"/>
    <property type="evidence" value="ECO:0007669"/>
    <property type="project" value="TreeGrafter"/>
</dbReference>
<sequence>MASYKRSRAAYEADLQAKQSLYVVYGTALPPLDPEVRDDGSYVPVWKQEVTDERGRKRLHGAFTGGFSAGYFNTVGSKEGWTPSTFVSSRSKRQTDASKPAQQRPEDFMDEEDLADAAESRRLETSRAFSGLGSTEEDARRKGLLIDLFRSNGETMGEKLLKRMGWREGQGIGPKIHRRARTDNRDGSDGGGEEQMHLFAPENVRSVSFMRKNDYKGLGYAGEERLADGGTSGVASRLTGLSEEDENEEAAFISAPLNPKWDKKKQPSSRGGFGVGVLNDTGSDDEDLYEIGPRIAYNRTLGGDKKKKKKKKSENGRSTIGAANPLLATKPVFISKKPAAAKANSSFRKCHDGRLPLDGFVLSASIDGSSVLNHDGWYPPPEIPKDWKSSKLPASRNINPNYISTADAAKSSTLNPASRASILGETQLPGKSIFDYLTPSARDRLVSATGKKNLPAALGESAPKGYALTEEEKERELWSQVPNLDKDIALGALGRGVGGWMPYAEDEGKRARYRSFLELRAGLRAGLPERGAGMTKDDWVKELKEFAHAAEIFKPMTGMMATRFTTSSSQPKLASDAPEPKPLLQQQKLEDPAEAAAKVGMYGPMTRSTMQFFPTRLLCKRFNVKPPAHVQQDPADDQGQDQSGSYQTHSSALPGQKLEILSKSSLDDMIREASGRSHGREAGSLGGDATTVDTSETTRKEAAAAAALVVVDAERNEALEGERAGDAVFRAIFGSDDEDDDD</sequence>
<keyword evidence="4" id="KW-1185">Reference proteome</keyword>
<dbReference type="InterPro" id="IPR011666">
    <property type="entry name" value="DUF1604"/>
</dbReference>
<dbReference type="Proteomes" id="UP000750711">
    <property type="component" value="Unassembled WGS sequence"/>
</dbReference>
<comment type="caution">
    <text evidence="3">The sequence shown here is derived from an EMBL/GenBank/DDBJ whole genome shotgun (WGS) entry which is preliminary data.</text>
</comment>
<dbReference type="Pfam" id="PF26093">
    <property type="entry name" value="HTH_TGH"/>
    <property type="match status" value="1"/>
</dbReference>
<evidence type="ECO:0000313" key="4">
    <source>
        <dbReference type="Proteomes" id="UP000750711"/>
    </source>
</evidence>
<dbReference type="EMBL" id="JAGHQM010001888">
    <property type="protein sequence ID" value="KAH0551605.1"/>
    <property type="molecule type" value="Genomic_DNA"/>
</dbReference>
<reference evidence="3" key="1">
    <citation type="submission" date="2021-03" db="EMBL/GenBank/DDBJ databases">
        <title>Comparative genomics and phylogenomic investigation of the class Geoglossomycetes provide insights into ecological specialization and systematics.</title>
        <authorList>
            <person name="Melie T."/>
            <person name="Pirro S."/>
            <person name="Miller A.N."/>
            <person name="Quandt A."/>
        </authorList>
    </citation>
    <scope>NUCLEOTIDE SEQUENCE</scope>
    <source>
        <strain evidence="3">CAQ_001_2017</strain>
    </source>
</reference>
<dbReference type="Pfam" id="PF01585">
    <property type="entry name" value="G-patch"/>
    <property type="match status" value="1"/>
</dbReference>
<evidence type="ECO:0000259" key="2">
    <source>
        <dbReference type="PROSITE" id="PS50174"/>
    </source>
</evidence>
<feature type="region of interest" description="Disordered" evidence="1">
    <location>
        <begin position="83"/>
        <end position="109"/>
    </location>
</feature>
<accession>A0A9P8IFY2</accession>
<organism evidence="3 4">
    <name type="scientific">Trichoglossum hirsutum</name>
    <dbReference type="NCBI Taxonomy" id="265104"/>
    <lineage>
        <taxon>Eukaryota</taxon>
        <taxon>Fungi</taxon>
        <taxon>Dikarya</taxon>
        <taxon>Ascomycota</taxon>
        <taxon>Pezizomycotina</taxon>
        <taxon>Geoglossomycetes</taxon>
        <taxon>Geoglossales</taxon>
        <taxon>Geoglossaceae</taxon>
        <taxon>Trichoglossum</taxon>
    </lineage>
</organism>
<name>A0A9P8IFY2_9PEZI</name>
<dbReference type="Pfam" id="PF07713">
    <property type="entry name" value="DUF1604"/>
    <property type="match status" value="1"/>
</dbReference>
<feature type="region of interest" description="Disordered" evidence="1">
    <location>
        <begin position="300"/>
        <end position="321"/>
    </location>
</feature>
<evidence type="ECO:0000256" key="1">
    <source>
        <dbReference type="SAM" id="MobiDB-lite"/>
    </source>
</evidence>
<dbReference type="PANTHER" id="PTHR13384">
    <property type="entry name" value="G PATCH DOMAIN-CONTAINING PROTEIN 1"/>
    <property type="match status" value="1"/>
</dbReference>
<dbReference type="InterPro" id="IPR000467">
    <property type="entry name" value="G_patch_dom"/>
</dbReference>
<feature type="region of interest" description="Disordered" evidence="1">
    <location>
        <begin position="171"/>
        <end position="195"/>
    </location>
</feature>
<protein>
    <recommendedName>
        <fullName evidence="2">G-patch domain-containing protein</fullName>
    </recommendedName>
</protein>
<feature type="region of interest" description="Disordered" evidence="1">
    <location>
        <begin position="674"/>
        <end position="702"/>
    </location>
</feature>
<proteinExistence type="predicted"/>
<feature type="compositionally biased region" description="Polar residues" evidence="1">
    <location>
        <begin position="643"/>
        <end position="653"/>
    </location>
</feature>
<gene>
    <name evidence="3" type="ORF">GP486_007178</name>
</gene>
<feature type="region of interest" description="Disordered" evidence="1">
    <location>
        <begin position="627"/>
        <end position="657"/>
    </location>
</feature>